<evidence type="ECO:0000256" key="3">
    <source>
        <dbReference type="ARBA" id="ARBA00022806"/>
    </source>
</evidence>
<evidence type="ECO:0000256" key="1">
    <source>
        <dbReference type="ARBA" id="ARBA00022741"/>
    </source>
</evidence>
<dbReference type="OrthoDB" id="193716at2759"/>
<dbReference type="InterPro" id="IPR011545">
    <property type="entry name" value="DEAD/DEAH_box_helicase_dom"/>
</dbReference>
<comment type="domain">
    <text evidence="7">The Q motif is unique to and characteristic of the DEAD box family of RNA helicases and controls ATP binding and hydrolysis.</text>
</comment>
<organism evidence="11 12">
    <name type="scientific">Pseudomassariella vexata</name>
    <dbReference type="NCBI Taxonomy" id="1141098"/>
    <lineage>
        <taxon>Eukaryota</taxon>
        <taxon>Fungi</taxon>
        <taxon>Dikarya</taxon>
        <taxon>Ascomycota</taxon>
        <taxon>Pezizomycotina</taxon>
        <taxon>Sordariomycetes</taxon>
        <taxon>Xylariomycetidae</taxon>
        <taxon>Amphisphaeriales</taxon>
        <taxon>Pseudomassariaceae</taxon>
        <taxon>Pseudomassariella</taxon>
    </lineage>
</organism>
<sequence length="604" mass="65966">MFSALRLSRPSLLRSILTSAAMQESRKAARPKRFTDNRAKKRTMATQGAAEQSPGAASSFSTPQPIASTAPPLTIPIPDDTPKFSDLAKDNLIHPTLLQTIAQDMKFEHMTPVQAATIHHLLRDRQDMLAQAKTGTGKTMAFLLPSIQTLITRGRKPGADISLLVISPTRELAMQIANEARVLLQRLPQYKVCVAIGGTNKDSEERRIRSGCDLLIGTPGRLLDHFEGGSDVRDKLRNVDTLVLDEADRLLDMGFLPALKSIIRCLPDKEKSKRQGMLFSATIADHVEKVAHLALAKDYKFISTIPKGEVNTHERVPQHLVVVPTFSDMATGLVGVLRQELAHVGRDGFKAIVFAPTAAQVDFYAGIIEQCSDLPKPTALHSRLSQSKRTNTSNAFREAKNGILVATDVIARGMDFPSVTNVIQAGMPADKESYIHRLGRTARAGAEGRGTFIITSHETFFSKFTLKDIKFEETTADLSAQRDILSIAERMDPEMHRKTYQAWLGFYKSYMKQLRWDSETLVHEANTLALKGLGSPEVPTMPKSIIGKMGLKGVKGLNIGPDPPKQGRGGGGRGGDQSGGWGGASTGNGGGPRNKRPRKQSDAW</sequence>
<dbReference type="GO" id="GO:0005524">
    <property type="term" value="F:ATP binding"/>
    <property type="evidence" value="ECO:0007669"/>
    <property type="project" value="UniProtKB-UniRule"/>
</dbReference>
<dbReference type="RefSeq" id="XP_040710609.1">
    <property type="nucleotide sequence ID" value="XM_040861339.1"/>
</dbReference>
<keyword evidence="4 6" id="KW-0067">ATP-binding</keyword>
<dbReference type="SMART" id="SM00487">
    <property type="entry name" value="DEXDc"/>
    <property type="match status" value="1"/>
</dbReference>
<dbReference type="Gene3D" id="3.40.50.300">
    <property type="entry name" value="P-loop containing nucleotide triphosphate hydrolases"/>
    <property type="match status" value="2"/>
</dbReference>
<feature type="region of interest" description="Disordered" evidence="8">
    <location>
        <begin position="555"/>
        <end position="604"/>
    </location>
</feature>
<keyword evidence="5 7" id="KW-0694">RNA-binding</keyword>
<dbReference type="Proteomes" id="UP000193689">
    <property type="component" value="Unassembled WGS sequence"/>
</dbReference>
<evidence type="ECO:0000256" key="6">
    <source>
        <dbReference type="RuleBase" id="RU000492"/>
    </source>
</evidence>
<evidence type="ECO:0000256" key="5">
    <source>
        <dbReference type="ARBA" id="ARBA00022884"/>
    </source>
</evidence>
<comment type="catalytic activity">
    <reaction evidence="7">
        <text>ATP + H2O = ADP + phosphate + H(+)</text>
        <dbReference type="Rhea" id="RHEA:13065"/>
        <dbReference type="ChEBI" id="CHEBI:15377"/>
        <dbReference type="ChEBI" id="CHEBI:15378"/>
        <dbReference type="ChEBI" id="CHEBI:30616"/>
        <dbReference type="ChEBI" id="CHEBI:43474"/>
        <dbReference type="ChEBI" id="CHEBI:456216"/>
        <dbReference type="EC" id="3.6.4.13"/>
    </reaction>
</comment>
<dbReference type="GO" id="GO:0016787">
    <property type="term" value="F:hydrolase activity"/>
    <property type="evidence" value="ECO:0007669"/>
    <property type="project" value="UniProtKB-KW"/>
</dbReference>
<name>A0A1Y2DDH9_9PEZI</name>
<comment type="function">
    <text evidence="7">RNA helicase.</text>
</comment>
<evidence type="ECO:0000256" key="8">
    <source>
        <dbReference type="SAM" id="MobiDB-lite"/>
    </source>
</evidence>
<evidence type="ECO:0000256" key="4">
    <source>
        <dbReference type="ARBA" id="ARBA00022840"/>
    </source>
</evidence>
<keyword evidence="3 6" id="KW-0347">Helicase</keyword>
<feature type="domain" description="Helicase ATP-binding" evidence="9">
    <location>
        <begin position="119"/>
        <end position="301"/>
    </location>
</feature>
<feature type="region of interest" description="Disordered" evidence="8">
    <location>
        <begin position="22"/>
        <end position="78"/>
    </location>
</feature>
<gene>
    <name evidence="11" type="ORF">BCR38DRAFT_450031</name>
</gene>
<evidence type="ECO:0000313" key="12">
    <source>
        <dbReference type="Proteomes" id="UP000193689"/>
    </source>
</evidence>
<dbReference type="InterPro" id="IPR000629">
    <property type="entry name" value="RNA-helicase_DEAD-box_CS"/>
</dbReference>
<dbReference type="STRING" id="1141098.A0A1Y2DDH9"/>
<dbReference type="InterPro" id="IPR014001">
    <property type="entry name" value="Helicase_ATP-bd"/>
</dbReference>
<protein>
    <recommendedName>
        <fullName evidence="7">ATP-dependent RNA helicase</fullName>
        <ecNumber evidence="7">3.6.4.13</ecNumber>
    </recommendedName>
</protein>
<dbReference type="AlphaFoldDB" id="A0A1Y2DDH9"/>
<keyword evidence="1 6" id="KW-0547">Nucleotide-binding</keyword>
<reference evidence="11 12" key="1">
    <citation type="submission" date="2016-07" db="EMBL/GenBank/DDBJ databases">
        <title>Pervasive Adenine N6-methylation of Active Genes in Fungi.</title>
        <authorList>
            <consortium name="DOE Joint Genome Institute"/>
            <person name="Mondo S.J."/>
            <person name="Dannebaum R.O."/>
            <person name="Kuo R.C."/>
            <person name="Labutti K."/>
            <person name="Haridas S."/>
            <person name="Kuo A."/>
            <person name="Salamov A."/>
            <person name="Ahrendt S.R."/>
            <person name="Lipzen A."/>
            <person name="Sullivan W."/>
            <person name="Andreopoulos W.B."/>
            <person name="Clum A."/>
            <person name="Lindquist E."/>
            <person name="Daum C."/>
            <person name="Ramamoorthy G.K."/>
            <person name="Gryganskyi A."/>
            <person name="Culley D."/>
            <person name="Magnuson J.K."/>
            <person name="James T.Y."/>
            <person name="O'Malley M.A."/>
            <person name="Stajich J.E."/>
            <person name="Spatafora J.W."/>
            <person name="Visel A."/>
            <person name="Grigoriev I.V."/>
        </authorList>
    </citation>
    <scope>NUCLEOTIDE SEQUENCE [LARGE SCALE GENOMIC DNA]</scope>
    <source>
        <strain evidence="11 12">CBS 129021</strain>
    </source>
</reference>
<dbReference type="Pfam" id="PF00270">
    <property type="entry name" value="DEAD"/>
    <property type="match status" value="1"/>
</dbReference>
<dbReference type="EMBL" id="MCFJ01000020">
    <property type="protein sequence ID" value="ORY57257.1"/>
    <property type="molecule type" value="Genomic_DNA"/>
</dbReference>
<dbReference type="Pfam" id="PF00271">
    <property type="entry name" value="Helicase_C"/>
    <property type="match status" value="1"/>
</dbReference>
<keyword evidence="12" id="KW-1185">Reference proteome</keyword>
<dbReference type="SMART" id="SM00490">
    <property type="entry name" value="HELICc"/>
    <property type="match status" value="1"/>
</dbReference>
<comment type="caution">
    <text evidence="11">The sequence shown here is derived from an EMBL/GenBank/DDBJ whole genome shotgun (WGS) entry which is preliminary data.</text>
</comment>
<dbReference type="PANTHER" id="PTHR24031">
    <property type="entry name" value="RNA HELICASE"/>
    <property type="match status" value="1"/>
</dbReference>
<feature type="domain" description="Helicase C-terminal" evidence="10">
    <location>
        <begin position="336"/>
        <end position="491"/>
    </location>
</feature>
<dbReference type="GO" id="GO:0003723">
    <property type="term" value="F:RNA binding"/>
    <property type="evidence" value="ECO:0007669"/>
    <property type="project" value="UniProtKB-UniRule"/>
</dbReference>
<dbReference type="InterPro" id="IPR001650">
    <property type="entry name" value="Helicase_C-like"/>
</dbReference>
<evidence type="ECO:0000259" key="9">
    <source>
        <dbReference type="PROSITE" id="PS51192"/>
    </source>
</evidence>
<dbReference type="SUPFAM" id="SSF52540">
    <property type="entry name" value="P-loop containing nucleoside triphosphate hydrolases"/>
    <property type="match status" value="2"/>
</dbReference>
<feature type="compositionally biased region" description="Gly residues" evidence="8">
    <location>
        <begin position="567"/>
        <end position="592"/>
    </location>
</feature>
<comment type="similarity">
    <text evidence="6">Belongs to the DEAD box helicase family.</text>
</comment>
<dbReference type="GO" id="GO:0003724">
    <property type="term" value="F:RNA helicase activity"/>
    <property type="evidence" value="ECO:0007669"/>
    <property type="project" value="UniProtKB-EC"/>
</dbReference>
<dbReference type="InParanoid" id="A0A1Y2DDH9"/>
<dbReference type="PROSITE" id="PS00039">
    <property type="entry name" value="DEAD_ATP_HELICASE"/>
    <property type="match status" value="1"/>
</dbReference>
<dbReference type="CDD" id="cd18787">
    <property type="entry name" value="SF2_C_DEAD"/>
    <property type="match status" value="1"/>
</dbReference>
<evidence type="ECO:0000256" key="2">
    <source>
        <dbReference type="ARBA" id="ARBA00022801"/>
    </source>
</evidence>
<dbReference type="PROSITE" id="PS51194">
    <property type="entry name" value="HELICASE_CTER"/>
    <property type="match status" value="1"/>
</dbReference>
<evidence type="ECO:0000256" key="7">
    <source>
        <dbReference type="RuleBase" id="RU365068"/>
    </source>
</evidence>
<dbReference type="PROSITE" id="PS51192">
    <property type="entry name" value="HELICASE_ATP_BIND_1"/>
    <property type="match status" value="1"/>
</dbReference>
<accession>A0A1Y2DDH9</accession>
<dbReference type="EC" id="3.6.4.13" evidence="7"/>
<feature type="compositionally biased region" description="Polar residues" evidence="8">
    <location>
        <begin position="44"/>
        <end position="67"/>
    </location>
</feature>
<dbReference type="CDD" id="cd17964">
    <property type="entry name" value="DEADc_MSS116"/>
    <property type="match status" value="1"/>
</dbReference>
<dbReference type="InterPro" id="IPR027417">
    <property type="entry name" value="P-loop_NTPase"/>
</dbReference>
<evidence type="ECO:0000259" key="10">
    <source>
        <dbReference type="PROSITE" id="PS51194"/>
    </source>
</evidence>
<keyword evidence="2 6" id="KW-0378">Hydrolase</keyword>
<dbReference type="GeneID" id="63777551"/>
<evidence type="ECO:0000313" key="11">
    <source>
        <dbReference type="EMBL" id="ORY57257.1"/>
    </source>
</evidence>
<proteinExistence type="inferred from homology"/>